<evidence type="ECO:0000313" key="5">
    <source>
        <dbReference type="EMBL" id="MUZ75264.1"/>
    </source>
</evidence>
<proteinExistence type="predicted"/>
<dbReference type="Proteomes" id="UP000477951">
    <property type="component" value="Unassembled WGS sequence"/>
</dbReference>
<name>A0A6L6VHY3_AGRVI</name>
<protein>
    <recommendedName>
        <fullName evidence="4">TauD/TfdA-like domain-containing protein</fullName>
    </recommendedName>
</protein>
<evidence type="ECO:0000256" key="3">
    <source>
        <dbReference type="ARBA" id="ARBA00023194"/>
    </source>
</evidence>
<reference evidence="5 6" key="1">
    <citation type="submission" date="2019-12" db="EMBL/GenBank/DDBJ databases">
        <title>Whole-genome sequencing of Allorhizobium vitis.</title>
        <authorList>
            <person name="Gan H.M."/>
            <person name="Szegedi E."/>
            <person name="Burr T."/>
            <person name="Savka M.A."/>
        </authorList>
    </citation>
    <scope>NUCLEOTIDE SEQUENCE [LARGE SCALE GENOMIC DNA]</scope>
    <source>
        <strain evidence="5 6">CG516</strain>
    </source>
</reference>
<comment type="cofactor">
    <cofactor evidence="1">
        <name>Fe(2+)</name>
        <dbReference type="ChEBI" id="CHEBI:29033"/>
    </cofactor>
</comment>
<dbReference type="InterPro" id="IPR050411">
    <property type="entry name" value="AlphaKG_dependent_hydroxylases"/>
</dbReference>
<evidence type="ECO:0000259" key="4">
    <source>
        <dbReference type="Pfam" id="PF02668"/>
    </source>
</evidence>
<dbReference type="RefSeq" id="WP_156616010.1">
    <property type="nucleotide sequence ID" value="NZ_WPHR01000026.1"/>
</dbReference>
<dbReference type="InterPro" id="IPR042098">
    <property type="entry name" value="TauD-like_sf"/>
</dbReference>
<comment type="caution">
    <text evidence="5">The sequence shown here is derived from an EMBL/GenBank/DDBJ whole genome shotgun (WGS) entry which is preliminary data.</text>
</comment>
<dbReference type="PANTHER" id="PTHR10696">
    <property type="entry name" value="GAMMA-BUTYROBETAINE HYDROXYLASE-RELATED"/>
    <property type="match status" value="1"/>
</dbReference>
<evidence type="ECO:0000256" key="2">
    <source>
        <dbReference type="ARBA" id="ARBA00023002"/>
    </source>
</evidence>
<dbReference type="Gene3D" id="3.60.130.10">
    <property type="entry name" value="Clavaminate synthase-like"/>
    <property type="match status" value="1"/>
</dbReference>
<dbReference type="SUPFAM" id="SSF51197">
    <property type="entry name" value="Clavaminate synthase-like"/>
    <property type="match status" value="1"/>
</dbReference>
<gene>
    <name evidence="5" type="ORF">GOZ90_21475</name>
</gene>
<dbReference type="EMBL" id="WPHR01000026">
    <property type="protein sequence ID" value="MUZ75264.1"/>
    <property type="molecule type" value="Genomic_DNA"/>
</dbReference>
<evidence type="ECO:0000256" key="1">
    <source>
        <dbReference type="ARBA" id="ARBA00001954"/>
    </source>
</evidence>
<dbReference type="PANTHER" id="PTHR10696:SF56">
    <property type="entry name" value="TAUD_TFDA-LIKE DOMAIN-CONTAINING PROTEIN"/>
    <property type="match status" value="1"/>
</dbReference>
<sequence>MELTLNDKHHAIAGWRQRDVADPADWSYKISDEEKSEIENAFLIARGREKPFHDLTADDFPLPVFGKTLRDIVSGLETRLGFQVIKGLPIGDKTEEDARLLSWGLGLHIGVALPQNDSGTLIHDVRDRGETSQQTLRGNGSSEEIQFHIDPCDVVALFCRRAAMKGGGSKLCSSVEICKRIANEHPTLSNRLKATMPFASLGADQDIRRIYHAPIFGWHEGAFTSHYYRARIMKAASQPSVPFTDEQRAAVDLVQELANDPAMHMEMHLEPGDLQLVNNHIVYHSRTAYEDHPDFDMRRHLFRLWFAVPNSRGLPSEFAEVWGRTDAGTVRGGVRVWEGKFESVESYQHRTAKYHNMQA</sequence>
<dbReference type="GO" id="GO:0016706">
    <property type="term" value="F:2-oxoglutarate-dependent dioxygenase activity"/>
    <property type="evidence" value="ECO:0007669"/>
    <property type="project" value="UniProtKB-ARBA"/>
</dbReference>
<feature type="domain" description="TauD/TfdA-like" evidence="4">
    <location>
        <begin position="55"/>
        <end position="305"/>
    </location>
</feature>
<keyword evidence="3" id="KW-0045">Antibiotic biosynthesis</keyword>
<keyword evidence="2" id="KW-0560">Oxidoreductase</keyword>
<organism evidence="5 6">
    <name type="scientific">Agrobacterium vitis</name>
    <name type="common">Rhizobium vitis</name>
    <dbReference type="NCBI Taxonomy" id="373"/>
    <lineage>
        <taxon>Bacteria</taxon>
        <taxon>Pseudomonadati</taxon>
        <taxon>Pseudomonadota</taxon>
        <taxon>Alphaproteobacteria</taxon>
        <taxon>Hyphomicrobiales</taxon>
        <taxon>Rhizobiaceae</taxon>
        <taxon>Rhizobium/Agrobacterium group</taxon>
        <taxon>Agrobacterium</taxon>
    </lineage>
</organism>
<dbReference type="AlphaFoldDB" id="A0A6L6VHY3"/>
<accession>A0A6L6VHY3</accession>
<dbReference type="Pfam" id="PF02668">
    <property type="entry name" value="TauD"/>
    <property type="match status" value="1"/>
</dbReference>
<dbReference type="GO" id="GO:0017000">
    <property type="term" value="P:antibiotic biosynthetic process"/>
    <property type="evidence" value="ECO:0007669"/>
    <property type="project" value="UniProtKB-KW"/>
</dbReference>
<dbReference type="InterPro" id="IPR003819">
    <property type="entry name" value="TauD/TfdA-like"/>
</dbReference>
<evidence type="ECO:0000313" key="6">
    <source>
        <dbReference type="Proteomes" id="UP000477951"/>
    </source>
</evidence>